<protein>
    <submittedName>
        <fullName evidence="1">Uncharacterized protein</fullName>
    </submittedName>
</protein>
<dbReference type="Proteomes" id="UP000265520">
    <property type="component" value="Unassembled WGS sequence"/>
</dbReference>
<keyword evidence="2" id="KW-1185">Reference proteome</keyword>
<evidence type="ECO:0000313" key="2">
    <source>
        <dbReference type="Proteomes" id="UP000265520"/>
    </source>
</evidence>
<evidence type="ECO:0000313" key="1">
    <source>
        <dbReference type="EMBL" id="MCI53508.1"/>
    </source>
</evidence>
<comment type="caution">
    <text evidence="1">The sequence shown here is derived from an EMBL/GenBank/DDBJ whole genome shotgun (WGS) entry which is preliminary data.</text>
</comment>
<name>A0A392SXD8_9FABA</name>
<sequence length="52" mass="5341">CGGVIRGSDGEWTGGFAKRLGMCKDSEIVVLTKGGSGIPGVDAREHLNAPKL</sequence>
<dbReference type="AlphaFoldDB" id="A0A392SXD8"/>
<proteinExistence type="predicted"/>
<reference evidence="1 2" key="1">
    <citation type="journal article" date="2018" name="Front. Plant Sci.">
        <title>Red Clover (Trifolium pratense) and Zigzag Clover (T. medium) - A Picture of Genomic Similarities and Differences.</title>
        <authorList>
            <person name="Dluhosova J."/>
            <person name="Istvanek J."/>
            <person name="Nedelnik J."/>
            <person name="Repkova J."/>
        </authorList>
    </citation>
    <scope>NUCLEOTIDE SEQUENCE [LARGE SCALE GENOMIC DNA]</scope>
    <source>
        <strain evidence="2">cv. 10/8</strain>
        <tissue evidence="1">Leaf</tissue>
    </source>
</reference>
<dbReference type="EMBL" id="LXQA010464290">
    <property type="protein sequence ID" value="MCI53508.1"/>
    <property type="molecule type" value="Genomic_DNA"/>
</dbReference>
<feature type="non-terminal residue" evidence="1">
    <location>
        <position position="1"/>
    </location>
</feature>
<accession>A0A392SXD8</accession>
<organism evidence="1 2">
    <name type="scientific">Trifolium medium</name>
    <dbReference type="NCBI Taxonomy" id="97028"/>
    <lineage>
        <taxon>Eukaryota</taxon>
        <taxon>Viridiplantae</taxon>
        <taxon>Streptophyta</taxon>
        <taxon>Embryophyta</taxon>
        <taxon>Tracheophyta</taxon>
        <taxon>Spermatophyta</taxon>
        <taxon>Magnoliopsida</taxon>
        <taxon>eudicotyledons</taxon>
        <taxon>Gunneridae</taxon>
        <taxon>Pentapetalae</taxon>
        <taxon>rosids</taxon>
        <taxon>fabids</taxon>
        <taxon>Fabales</taxon>
        <taxon>Fabaceae</taxon>
        <taxon>Papilionoideae</taxon>
        <taxon>50 kb inversion clade</taxon>
        <taxon>NPAAA clade</taxon>
        <taxon>Hologalegina</taxon>
        <taxon>IRL clade</taxon>
        <taxon>Trifolieae</taxon>
        <taxon>Trifolium</taxon>
    </lineage>
</organism>